<keyword evidence="2" id="KW-1185">Reference proteome</keyword>
<protein>
    <recommendedName>
        <fullName evidence="3">Phage protein</fullName>
    </recommendedName>
</protein>
<name>A0ABN4FB23_9GAMM</name>
<evidence type="ECO:0000313" key="1">
    <source>
        <dbReference type="EMBL" id="AJJ34557.1"/>
    </source>
</evidence>
<accession>A0ABN4FB23</accession>
<evidence type="ECO:0000313" key="2">
    <source>
        <dbReference type="Proteomes" id="UP000031883"/>
    </source>
</evidence>
<gene>
    <name evidence="1" type="ORF">CH54_2085</name>
</gene>
<sequence>MSTGSKNAKSQSLNARVPHDIVEAMKSVKKADESTAQFIVTSMKTEIERRLKDKNKVY</sequence>
<dbReference type="EMBL" id="CP009997">
    <property type="protein sequence ID" value="AJJ34557.1"/>
    <property type="molecule type" value="Genomic_DNA"/>
</dbReference>
<dbReference type="RefSeq" id="WP_042562585.1">
    <property type="nucleotide sequence ID" value="NZ_CP009997.1"/>
</dbReference>
<dbReference type="NCBIfam" id="NF041551">
    <property type="entry name" value="YlcI_YnfO_N"/>
    <property type="match status" value="1"/>
</dbReference>
<evidence type="ECO:0008006" key="3">
    <source>
        <dbReference type="Google" id="ProtNLM"/>
    </source>
</evidence>
<dbReference type="Proteomes" id="UP000031883">
    <property type="component" value="Chromosome"/>
</dbReference>
<organism evidence="1 2">
    <name type="scientific">Yersinia rochesterensis</name>
    <dbReference type="NCBI Taxonomy" id="1604335"/>
    <lineage>
        <taxon>Bacteria</taxon>
        <taxon>Pseudomonadati</taxon>
        <taxon>Pseudomonadota</taxon>
        <taxon>Gammaproteobacteria</taxon>
        <taxon>Enterobacterales</taxon>
        <taxon>Yersiniaceae</taxon>
        <taxon>Yersinia</taxon>
    </lineage>
</organism>
<reference evidence="1 2" key="1">
    <citation type="journal article" date="2015" name="Genome Announc.">
        <title>Thirty-Two Complete Genome Assemblies of Nine Yersinia Species, Including Y. pestis, Y. pseudotuberculosis, and Y. enterocolitica.</title>
        <authorList>
            <person name="Johnson S.L."/>
            <person name="Daligault H.E."/>
            <person name="Davenport K.W."/>
            <person name="Jaissle J."/>
            <person name="Frey K.G."/>
            <person name="Ladner J.T."/>
            <person name="Broomall S.M."/>
            <person name="Bishop-Lilly K.A."/>
            <person name="Bruce D.C."/>
            <person name="Coyne S.R."/>
            <person name="Gibbons H.S."/>
            <person name="Lo C.C."/>
            <person name="Munk A.C."/>
            <person name="Rosenzweig C.N."/>
            <person name="Koroleva G.I."/>
            <person name="Palacios G.F."/>
            <person name="Redden C.L."/>
            <person name="Xu Y."/>
            <person name="Minogue T.D."/>
            <person name="Chain P.S."/>
        </authorList>
    </citation>
    <scope>NUCLEOTIDE SEQUENCE [LARGE SCALE GENOMIC DNA]</scope>
    <source>
        <strain evidence="1 2">Y231</strain>
    </source>
</reference>
<proteinExistence type="predicted"/>